<accession>A0ABD3QKT3</accession>
<dbReference type="EMBL" id="JALLPJ020000155">
    <property type="protein sequence ID" value="KAL3800692.1"/>
    <property type="molecule type" value="Genomic_DNA"/>
</dbReference>
<dbReference type="InterPro" id="IPR011990">
    <property type="entry name" value="TPR-like_helical_dom_sf"/>
</dbReference>
<dbReference type="Gene3D" id="1.25.40.10">
    <property type="entry name" value="Tetratricopeptide repeat domain"/>
    <property type="match status" value="1"/>
</dbReference>
<evidence type="ECO:0000313" key="1">
    <source>
        <dbReference type="EMBL" id="KAL3800692.1"/>
    </source>
</evidence>
<organism evidence="1 2">
    <name type="scientific">Cyclotella atomus</name>
    <dbReference type="NCBI Taxonomy" id="382360"/>
    <lineage>
        <taxon>Eukaryota</taxon>
        <taxon>Sar</taxon>
        <taxon>Stramenopiles</taxon>
        <taxon>Ochrophyta</taxon>
        <taxon>Bacillariophyta</taxon>
        <taxon>Coscinodiscophyceae</taxon>
        <taxon>Thalassiosirophycidae</taxon>
        <taxon>Stephanodiscales</taxon>
        <taxon>Stephanodiscaceae</taxon>
        <taxon>Cyclotella</taxon>
    </lineage>
</organism>
<name>A0ABD3QKT3_9STRA</name>
<dbReference type="AlphaFoldDB" id="A0ABD3QKT3"/>
<evidence type="ECO:0000313" key="2">
    <source>
        <dbReference type="Proteomes" id="UP001530400"/>
    </source>
</evidence>
<sequence>MSLPNPSTIKQIAAQHGFTERRDEVSSTLFFIRLRDKTLINVFYTTGGVMTKLSHLKSGYNELWRSDAYHSVETLAAIFKNPRIHTGQGYRKASGAKRGCIKCGLQKKREDYSKNQWRKGVLAKCSDCIGELQIGGDAAAKASTVQPSDIEWNTITDAITCDAEGCNKTSPTIKCNCAAPQYYCSETCKRRHRQEHREDCRDLEYFRLMTSTCDDNVNSGLCNATPATKSQQRGYAMATMLSGKKTIETLLLQAEYIHQEDGNWLQAINLYQRGLMMGGYYGENLNPTQCRMTFMGLGRCNYELHIYEKAIDVMQAAIEMNRGFPHVHKYVALSHEATGKHHLAIKTMKEAVLYEAPWSDEIIRANKELLYKLMNGHNVGNVRKEQSRIDAHFNTNLARERIDVFYGRTDGTIGYKQYSAVVVETAEVDELRYFNDLYDPLSKYEILYEVPPGKMPELCKKAGVPEPNTVGWIKAPLKEVILDYYKTKNRHGSKHHS</sequence>
<proteinExistence type="predicted"/>
<keyword evidence="2" id="KW-1185">Reference proteome</keyword>
<comment type="caution">
    <text evidence="1">The sequence shown here is derived from an EMBL/GenBank/DDBJ whole genome shotgun (WGS) entry which is preliminary data.</text>
</comment>
<dbReference type="SUPFAM" id="SSF48452">
    <property type="entry name" value="TPR-like"/>
    <property type="match status" value="1"/>
</dbReference>
<evidence type="ECO:0008006" key="3">
    <source>
        <dbReference type="Google" id="ProtNLM"/>
    </source>
</evidence>
<dbReference type="Proteomes" id="UP001530400">
    <property type="component" value="Unassembled WGS sequence"/>
</dbReference>
<reference evidence="1 2" key="1">
    <citation type="submission" date="2024-10" db="EMBL/GenBank/DDBJ databases">
        <title>Updated reference genomes for cyclostephanoid diatoms.</title>
        <authorList>
            <person name="Roberts W.R."/>
            <person name="Alverson A.J."/>
        </authorList>
    </citation>
    <scope>NUCLEOTIDE SEQUENCE [LARGE SCALE GENOMIC DNA]</scope>
    <source>
        <strain evidence="1 2">AJA010-31</strain>
    </source>
</reference>
<protein>
    <recommendedName>
        <fullName evidence="3">MYND-type domain-containing protein</fullName>
    </recommendedName>
</protein>
<gene>
    <name evidence="1" type="ORF">ACHAWO_013234</name>
</gene>